<evidence type="ECO:0000256" key="3">
    <source>
        <dbReference type="ARBA" id="ARBA00023163"/>
    </source>
</evidence>
<dbReference type="Proteomes" id="UP001202827">
    <property type="component" value="Unassembled WGS sequence"/>
</dbReference>
<evidence type="ECO:0000256" key="5">
    <source>
        <dbReference type="SAM" id="SignalP"/>
    </source>
</evidence>
<dbReference type="Pfam" id="PF13377">
    <property type="entry name" value="Peripla_BP_3"/>
    <property type="match status" value="1"/>
</dbReference>
<evidence type="ECO:0000313" key="8">
    <source>
        <dbReference type="Proteomes" id="UP001202827"/>
    </source>
</evidence>
<dbReference type="EMBL" id="JALPRY010000003">
    <property type="protein sequence ID" value="MCK8778918.1"/>
    <property type="molecule type" value="Genomic_DNA"/>
</dbReference>
<evidence type="ECO:0000259" key="6">
    <source>
        <dbReference type="PROSITE" id="PS50932"/>
    </source>
</evidence>
<keyword evidence="1" id="KW-0805">Transcription regulation</keyword>
<dbReference type="Gene3D" id="3.40.50.2300">
    <property type="match status" value="2"/>
</dbReference>
<dbReference type="CDD" id="cd01392">
    <property type="entry name" value="HTH_LacI"/>
    <property type="match status" value="1"/>
</dbReference>
<name>A0ABT0IM38_9HYPH</name>
<dbReference type="SUPFAM" id="SSF53822">
    <property type="entry name" value="Periplasmic binding protein-like I"/>
    <property type="match status" value="1"/>
</dbReference>
<dbReference type="InterPro" id="IPR010982">
    <property type="entry name" value="Lambda_DNA-bd_dom_sf"/>
</dbReference>
<dbReference type="SUPFAM" id="SSF47413">
    <property type="entry name" value="lambda repressor-like DNA-binding domains"/>
    <property type="match status" value="1"/>
</dbReference>
<dbReference type="InterPro" id="IPR046335">
    <property type="entry name" value="LacI/GalR-like_sensor"/>
</dbReference>
<keyword evidence="2" id="KW-0238">DNA-binding</keyword>
<evidence type="ECO:0000256" key="1">
    <source>
        <dbReference type="ARBA" id="ARBA00023015"/>
    </source>
</evidence>
<reference evidence="7 8" key="1">
    <citation type="submission" date="2022-04" db="EMBL/GenBank/DDBJ databases">
        <title>Rhizobium coralii sp. nov., isolated from coral Turbinaria peltata.</title>
        <authorList>
            <person name="Sun H."/>
        </authorList>
    </citation>
    <scope>NUCLEOTIDE SEQUENCE [LARGE SCALE GENOMIC DNA]</scope>
    <source>
        <strain evidence="7 8">NTR19</strain>
    </source>
</reference>
<accession>A0ABT0IM38</accession>
<protein>
    <submittedName>
        <fullName evidence="7">LacI family transcriptional regulator</fullName>
    </submittedName>
</protein>
<feature type="region of interest" description="Disordered" evidence="4">
    <location>
        <begin position="334"/>
        <end position="365"/>
    </location>
</feature>
<dbReference type="PANTHER" id="PTHR30146:SF138">
    <property type="entry name" value="TRANSCRIPTIONAL REGULATORY PROTEIN"/>
    <property type="match status" value="1"/>
</dbReference>
<dbReference type="RefSeq" id="WP_248681748.1">
    <property type="nucleotide sequence ID" value="NZ_JALPRY010000003.1"/>
</dbReference>
<feature type="chain" id="PRO_5046741291" evidence="5">
    <location>
        <begin position="22"/>
        <end position="365"/>
    </location>
</feature>
<keyword evidence="3" id="KW-0804">Transcription</keyword>
<feature type="domain" description="HTH lacI-type" evidence="6">
    <location>
        <begin position="8"/>
        <end position="62"/>
    </location>
</feature>
<dbReference type="PROSITE" id="PS50932">
    <property type="entry name" value="HTH_LACI_2"/>
    <property type="match status" value="1"/>
</dbReference>
<keyword evidence="8" id="KW-1185">Reference proteome</keyword>
<dbReference type="Gene3D" id="1.10.260.40">
    <property type="entry name" value="lambda repressor-like DNA-binding domains"/>
    <property type="match status" value="1"/>
</dbReference>
<dbReference type="Pfam" id="PF00356">
    <property type="entry name" value="LacI"/>
    <property type="match status" value="1"/>
</dbReference>
<dbReference type="InterPro" id="IPR028082">
    <property type="entry name" value="Peripla_BP_I"/>
</dbReference>
<feature type="compositionally biased region" description="Polar residues" evidence="4">
    <location>
        <begin position="355"/>
        <end position="365"/>
    </location>
</feature>
<evidence type="ECO:0000256" key="4">
    <source>
        <dbReference type="SAM" id="MobiDB-lite"/>
    </source>
</evidence>
<proteinExistence type="predicted"/>
<gene>
    <name evidence="7" type="ORF">M0654_02870</name>
</gene>
<dbReference type="CDD" id="cd06267">
    <property type="entry name" value="PBP1_LacI_sugar_binding-like"/>
    <property type="match status" value="1"/>
</dbReference>
<evidence type="ECO:0000256" key="2">
    <source>
        <dbReference type="ARBA" id="ARBA00023125"/>
    </source>
</evidence>
<evidence type="ECO:0000313" key="7">
    <source>
        <dbReference type="EMBL" id="MCK8778918.1"/>
    </source>
</evidence>
<dbReference type="InterPro" id="IPR000843">
    <property type="entry name" value="HTH_LacI"/>
</dbReference>
<dbReference type="PANTHER" id="PTHR30146">
    <property type="entry name" value="LACI-RELATED TRANSCRIPTIONAL REPRESSOR"/>
    <property type="match status" value="1"/>
</dbReference>
<comment type="caution">
    <text evidence="7">The sequence shown here is derived from an EMBL/GenBank/DDBJ whole genome shotgun (WGS) entry which is preliminary data.</text>
</comment>
<organism evidence="7 8">
    <name type="scientific">Neorhizobium turbinariae</name>
    <dbReference type="NCBI Taxonomy" id="2937795"/>
    <lineage>
        <taxon>Bacteria</taxon>
        <taxon>Pseudomonadati</taxon>
        <taxon>Pseudomonadota</taxon>
        <taxon>Alphaproteobacteria</taxon>
        <taxon>Hyphomicrobiales</taxon>
        <taxon>Rhizobiaceae</taxon>
        <taxon>Rhizobium/Agrobacterium group</taxon>
        <taxon>Neorhizobium</taxon>
    </lineage>
</organism>
<dbReference type="SMART" id="SM00354">
    <property type="entry name" value="HTH_LACI"/>
    <property type="match status" value="1"/>
</dbReference>
<sequence length="365" mass="37842">MANVRPGANMSAIAAALGVSAATVSNALSGKGRVSPELVQRVRAKAAEVGYVPSLAARALRTGRTGVLGLVLPDISNPLFPQIAQAIENAAANVGYGVLIADSRGDIATQTEAINRLIERGIDGMLIVPRRGTRISDVGCPVAVLDTPSTPGNTVSADHWDGGMQVGRYLASLGHRKVLIIGRSPTSNVQSDRIGGVKCGLGSKVECDTLWSEKVEEIHGPNCMLGLAERAAQGFTAFAALSDLLALRALTELQHAGISVPDMVSVSGFDDSIWSSVVSPSLTTVRQDMATVADLAIAALMRVIEADADADDAAAAKVTSDPDRVPMQLLVRQSTGAPKTAVPGATAFHPHARHPNNSTAGEVKQ</sequence>
<feature type="signal peptide" evidence="5">
    <location>
        <begin position="1"/>
        <end position="21"/>
    </location>
</feature>
<keyword evidence="5" id="KW-0732">Signal</keyword>